<name>A0A7U2QSP9_ASPFN</name>
<dbReference type="InterPro" id="IPR021765">
    <property type="entry name" value="UstYa-like"/>
</dbReference>
<evidence type="ECO:0000256" key="2">
    <source>
        <dbReference type="SAM" id="Phobius"/>
    </source>
</evidence>
<organism evidence="3 4">
    <name type="scientific">Aspergillus flavus (strain ATCC 200026 / FGSC A1120 / IAM 13836 / NRRL 3357 / JCM 12722 / SRRC 167)</name>
    <dbReference type="NCBI Taxonomy" id="332952"/>
    <lineage>
        <taxon>Eukaryota</taxon>
        <taxon>Fungi</taxon>
        <taxon>Dikarya</taxon>
        <taxon>Ascomycota</taxon>
        <taxon>Pezizomycotina</taxon>
        <taxon>Eurotiomycetes</taxon>
        <taxon>Eurotiomycetidae</taxon>
        <taxon>Eurotiales</taxon>
        <taxon>Aspergillaceae</taxon>
        <taxon>Aspergillus</taxon>
        <taxon>Aspergillus subgen. Circumdati</taxon>
    </lineage>
</organism>
<keyword evidence="2" id="KW-0812">Transmembrane</keyword>
<dbReference type="Proteomes" id="UP000596276">
    <property type="component" value="Chromosome 2"/>
</dbReference>
<gene>
    <name evidence="3" type="ORF">F9C07_2099181</name>
</gene>
<dbReference type="VEuPathDB" id="FungiDB:AFLA_012424"/>
<evidence type="ECO:0000256" key="1">
    <source>
        <dbReference type="ARBA" id="ARBA00035112"/>
    </source>
</evidence>
<sequence length="286" mass="32416">MCSADDTIEPPQEHYDGDGNLIDVNVDGMGHIHRCGNSRRIWEVVQRSEEDPIDKWDWKISDTSQTNAWSGSQKCTVKSKIRKPQLVANAAYVLIILPWTELNHIETPLVRKVDSFHIDNTSTGLTFYQPAEMPQSYFALQDIEARSSLDRNESTDHADDDKNRLDLLDVATISGISILRRIAVFGLFAIYTLLVFLIGHTSTTSSISHTHYSPALSYLQDKHLKSLPQMYDKVITFNGTLDYPSEFRGLPSPDVDRAWNRSINPKCSSDMDYRQILCTANTHRGI</sequence>
<comment type="similarity">
    <text evidence="1">Belongs to the ustYa family.</text>
</comment>
<dbReference type="Pfam" id="PF11807">
    <property type="entry name" value="UstYa"/>
    <property type="match status" value="1"/>
</dbReference>
<dbReference type="VEuPathDB" id="FungiDB:F9C07_2099181"/>
<protein>
    <submittedName>
        <fullName evidence="3">Uncharacterized protein</fullName>
    </submittedName>
</protein>
<evidence type="ECO:0000313" key="3">
    <source>
        <dbReference type="EMBL" id="QRD81475.1"/>
    </source>
</evidence>
<accession>A0A7U2QSP9</accession>
<keyword evidence="4" id="KW-1185">Reference proteome</keyword>
<keyword evidence="2" id="KW-1133">Transmembrane helix</keyword>
<reference evidence="4" key="1">
    <citation type="journal article" date="2021" name="G3 (Bethesda)">
        <title>Chromosome assembled and annotated genome sequence of Aspergillus flavus NRRL 3357.</title>
        <authorList>
            <person name="Skerker J.M."/>
            <person name="Pianalto K.M."/>
            <person name="Mondo S.J."/>
            <person name="Yang K."/>
            <person name="Arkin A.P."/>
            <person name="Keller N.P."/>
            <person name="Grigoriev I.V."/>
            <person name="Louise Glass N.L."/>
        </authorList>
    </citation>
    <scope>NUCLEOTIDE SEQUENCE [LARGE SCALE GENOMIC DNA]</scope>
    <source>
        <strain evidence="4">ATCC 200026 / FGSC A1120 / IAM 13836 / NRRL 3357 / JCM 12722 / SRRC 167</strain>
    </source>
</reference>
<dbReference type="EMBL" id="CP044622">
    <property type="protein sequence ID" value="QRD81475.1"/>
    <property type="molecule type" value="Genomic_DNA"/>
</dbReference>
<keyword evidence="2" id="KW-0472">Membrane</keyword>
<evidence type="ECO:0000313" key="4">
    <source>
        <dbReference type="Proteomes" id="UP000596276"/>
    </source>
</evidence>
<feature type="transmembrane region" description="Helical" evidence="2">
    <location>
        <begin position="182"/>
        <end position="199"/>
    </location>
</feature>
<dbReference type="AlphaFoldDB" id="A0A7U2QSP9"/>
<proteinExistence type="inferred from homology"/>